<evidence type="ECO:0000313" key="4">
    <source>
        <dbReference type="Proteomes" id="UP000584374"/>
    </source>
</evidence>
<keyword evidence="2" id="KW-0812">Transmembrane</keyword>
<proteinExistence type="predicted"/>
<evidence type="ECO:0000256" key="2">
    <source>
        <dbReference type="SAM" id="Phobius"/>
    </source>
</evidence>
<name>A0A840Q6J0_9PSEU</name>
<reference evidence="3 4" key="1">
    <citation type="submission" date="2020-08" db="EMBL/GenBank/DDBJ databases">
        <title>Sequencing the genomes of 1000 actinobacteria strains.</title>
        <authorList>
            <person name="Klenk H.-P."/>
        </authorList>
    </citation>
    <scope>NUCLEOTIDE SEQUENCE [LARGE SCALE GENOMIC DNA]</scope>
    <source>
        <strain evidence="3 4">DSM 45584</strain>
    </source>
</reference>
<accession>A0A840Q6J0</accession>
<keyword evidence="4" id="KW-1185">Reference proteome</keyword>
<dbReference type="RefSeq" id="WP_246471868.1">
    <property type="nucleotide sequence ID" value="NZ_JACHIW010000002.1"/>
</dbReference>
<evidence type="ECO:0000313" key="3">
    <source>
        <dbReference type="EMBL" id="MBB5158132.1"/>
    </source>
</evidence>
<evidence type="ECO:0000256" key="1">
    <source>
        <dbReference type="SAM" id="MobiDB-lite"/>
    </source>
</evidence>
<feature type="region of interest" description="Disordered" evidence="1">
    <location>
        <begin position="1"/>
        <end position="36"/>
    </location>
</feature>
<dbReference type="AlphaFoldDB" id="A0A840Q6J0"/>
<keyword evidence="2" id="KW-1133">Transmembrane helix</keyword>
<comment type="caution">
    <text evidence="3">The sequence shown here is derived from an EMBL/GenBank/DDBJ whole genome shotgun (WGS) entry which is preliminary data.</text>
</comment>
<feature type="compositionally biased region" description="Polar residues" evidence="1">
    <location>
        <begin position="1"/>
        <end position="26"/>
    </location>
</feature>
<sequence length="118" mass="12659">MATAASSAQKRSPRTQQGRPTSPADTSRTKQRSGGVVIPLPRFSAQMHTYQVPLPKREDITSAAGVVRDRLPSPDQALFYGGLAALTAFSMIEWPVALAIGVGNALVQRTVEQGTKKR</sequence>
<feature type="transmembrane region" description="Helical" evidence="2">
    <location>
        <begin position="77"/>
        <end position="107"/>
    </location>
</feature>
<dbReference type="EMBL" id="JACHIW010000002">
    <property type="protein sequence ID" value="MBB5158132.1"/>
    <property type="molecule type" value="Genomic_DNA"/>
</dbReference>
<organism evidence="3 4">
    <name type="scientific">Saccharopolyspora phatthalungensis</name>
    <dbReference type="NCBI Taxonomy" id="664693"/>
    <lineage>
        <taxon>Bacteria</taxon>
        <taxon>Bacillati</taxon>
        <taxon>Actinomycetota</taxon>
        <taxon>Actinomycetes</taxon>
        <taxon>Pseudonocardiales</taxon>
        <taxon>Pseudonocardiaceae</taxon>
        <taxon>Saccharopolyspora</taxon>
    </lineage>
</organism>
<gene>
    <name evidence="3" type="ORF">BJ970_005731</name>
</gene>
<protein>
    <submittedName>
        <fullName evidence="3">Uncharacterized protein</fullName>
    </submittedName>
</protein>
<dbReference type="Proteomes" id="UP000584374">
    <property type="component" value="Unassembled WGS sequence"/>
</dbReference>
<keyword evidence="2" id="KW-0472">Membrane</keyword>